<gene>
    <name evidence="1" type="ORF">E7746_06825</name>
</gene>
<dbReference type="Proteomes" id="UP000297031">
    <property type="component" value="Chromosome"/>
</dbReference>
<dbReference type="RefSeq" id="WP_136410276.1">
    <property type="nucleotide sequence ID" value="NZ_CP039393.1"/>
</dbReference>
<evidence type="ECO:0000313" key="1">
    <source>
        <dbReference type="EMBL" id="QCD35625.1"/>
    </source>
</evidence>
<accession>A0A4P7VNS3</accession>
<evidence type="ECO:0000313" key="2">
    <source>
        <dbReference type="Proteomes" id="UP000297031"/>
    </source>
</evidence>
<organism evidence="1 2">
    <name type="scientific">Muribaculum gordoncarteri</name>
    <dbReference type="NCBI Taxonomy" id="2530390"/>
    <lineage>
        <taxon>Bacteria</taxon>
        <taxon>Pseudomonadati</taxon>
        <taxon>Bacteroidota</taxon>
        <taxon>Bacteroidia</taxon>
        <taxon>Bacteroidales</taxon>
        <taxon>Muribaculaceae</taxon>
        <taxon>Muribaculum</taxon>
    </lineage>
</organism>
<sequence>MQYHNGIYCVSARELIDTGIMTVGSYEKAVQRKRLDVVRPGGGAGNYALVAYDSLKPEHRIQVDEKLGGKDAHIAAWVRSNYVEDQKAVEFFNDPKKTGTELKIGKKREYMVNASVLNTCIKLYDNASASQRLFGRDYDWSRMTAVIESLRVQFGHTLPASVLRFRRKVNDYRKYGYIALVSGKFGNKNAQMLTENEERAIKGLAVLPTRPWNTTVRKMYEMFVCGELDVWDPETGELLDPDECARIKNGEPWIPSEATITNYLNRPDVKLFIDQRLKPNVDFYHENMPHVHRHRGQYSLSQITMDDVDLPRRMPGNKRVHAYYAYDSVSECVLAATYSMKKDEALVDDCFRQMFRLIKRRRWGMPAGIEVENHLMTRHKEGLLAEGVVFSRVRFCAPQNSQEKQAEPLNGAKKRSIIHKNREEVGRFYGKGKWRTYQKKISDETNETWEDKKYYTFEELVADDRADNAEWNNSLHPDQKNYPGMTRWEVLVSNINPNLRPYDDRMVARYVGMKVSTSIRRNSTVRVSHSDWWLSEPEVLGRLKSNSYKVTAYYLPDDEGDAQDVYLYQDDRYIDKVEKVETFSRVMAEQTEEDKARFARQMQKINQFKEYLSKNAIARLGIQARTAAPEPEDEDITVPEVETATDAPETLTAAWVEYDTAKVAIEDL</sequence>
<dbReference type="OrthoDB" id="612554at2"/>
<evidence type="ECO:0008006" key="3">
    <source>
        <dbReference type="Google" id="ProtNLM"/>
    </source>
</evidence>
<protein>
    <recommendedName>
        <fullName evidence="3">Kinase</fullName>
    </recommendedName>
</protein>
<proteinExistence type="predicted"/>
<name>A0A4P7VNS3_9BACT</name>
<dbReference type="KEGG" id="mgod:E7746_06825"/>
<keyword evidence="2" id="KW-1185">Reference proteome</keyword>
<reference evidence="1 2" key="1">
    <citation type="submission" date="2019-02" db="EMBL/GenBank/DDBJ databases">
        <title>Isolation and identification of novel species under the genus Muribaculum.</title>
        <authorList>
            <person name="Miyake S."/>
            <person name="Ding Y."/>
            <person name="Low A."/>
            <person name="Soh M."/>
            <person name="Seedorf H."/>
        </authorList>
    </citation>
    <scope>NUCLEOTIDE SEQUENCE [LARGE SCALE GENOMIC DNA]</scope>
    <source>
        <strain evidence="1 2">TLL-A4</strain>
    </source>
</reference>
<dbReference type="AlphaFoldDB" id="A0A4P7VNS3"/>
<dbReference type="EMBL" id="CP039393">
    <property type="protein sequence ID" value="QCD35625.1"/>
    <property type="molecule type" value="Genomic_DNA"/>
</dbReference>